<protein>
    <submittedName>
        <fullName evidence="2">Uncharacterized protein</fullName>
    </submittedName>
</protein>
<accession>A0AAP0MPH8</accession>
<organism evidence="2 3">
    <name type="scientific">Citrus x changshan-huyou</name>
    <dbReference type="NCBI Taxonomy" id="2935761"/>
    <lineage>
        <taxon>Eukaryota</taxon>
        <taxon>Viridiplantae</taxon>
        <taxon>Streptophyta</taxon>
        <taxon>Embryophyta</taxon>
        <taxon>Tracheophyta</taxon>
        <taxon>Spermatophyta</taxon>
        <taxon>Magnoliopsida</taxon>
        <taxon>eudicotyledons</taxon>
        <taxon>Gunneridae</taxon>
        <taxon>Pentapetalae</taxon>
        <taxon>rosids</taxon>
        <taxon>malvids</taxon>
        <taxon>Sapindales</taxon>
        <taxon>Rutaceae</taxon>
        <taxon>Aurantioideae</taxon>
        <taxon>Citrus</taxon>
    </lineage>
</organism>
<feature type="compositionally biased region" description="Basic and acidic residues" evidence="1">
    <location>
        <begin position="38"/>
        <end position="48"/>
    </location>
</feature>
<name>A0AAP0MPH8_9ROSI</name>
<comment type="caution">
    <text evidence="2">The sequence shown here is derived from an EMBL/GenBank/DDBJ whole genome shotgun (WGS) entry which is preliminary data.</text>
</comment>
<feature type="region of interest" description="Disordered" evidence="1">
    <location>
        <begin position="21"/>
        <end position="94"/>
    </location>
</feature>
<evidence type="ECO:0000313" key="2">
    <source>
        <dbReference type="EMBL" id="KAK9215857.1"/>
    </source>
</evidence>
<evidence type="ECO:0000313" key="3">
    <source>
        <dbReference type="Proteomes" id="UP001428341"/>
    </source>
</evidence>
<sequence length="94" mass="10206">MLISLTTVTLTVVGCQRPIAENDLSPFAPATGSQPGSQKEKDPNERAAHNLNPATGGYDGNMVIKLRHDKERQHHKEPQSRNKSTSRSSDVIGS</sequence>
<feature type="compositionally biased region" description="Polar residues" evidence="1">
    <location>
        <begin position="81"/>
        <end position="94"/>
    </location>
</feature>
<dbReference type="EMBL" id="JBCGBO010000003">
    <property type="protein sequence ID" value="KAK9215857.1"/>
    <property type="molecule type" value="Genomic_DNA"/>
</dbReference>
<keyword evidence="3" id="KW-1185">Reference proteome</keyword>
<proteinExistence type="predicted"/>
<feature type="compositionally biased region" description="Basic and acidic residues" evidence="1">
    <location>
        <begin position="66"/>
        <end position="80"/>
    </location>
</feature>
<evidence type="ECO:0000256" key="1">
    <source>
        <dbReference type="SAM" id="MobiDB-lite"/>
    </source>
</evidence>
<gene>
    <name evidence="2" type="ORF">WN944_007863</name>
</gene>
<dbReference type="Proteomes" id="UP001428341">
    <property type="component" value="Unassembled WGS sequence"/>
</dbReference>
<reference evidence="2 3" key="1">
    <citation type="submission" date="2024-05" db="EMBL/GenBank/DDBJ databases">
        <title>Haplotype-resolved chromosome-level genome assembly of Huyou (Citrus changshanensis).</title>
        <authorList>
            <person name="Miao C."/>
            <person name="Chen W."/>
            <person name="Wu Y."/>
            <person name="Wang L."/>
            <person name="Zhao S."/>
            <person name="Grierson D."/>
            <person name="Xu C."/>
            <person name="Chen K."/>
        </authorList>
    </citation>
    <scope>NUCLEOTIDE SEQUENCE [LARGE SCALE GENOMIC DNA]</scope>
    <source>
        <strain evidence="2">01-14</strain>
        <tissue evidence="2">Leaf</tissue>
    </source>
</reference>
<dbReference type="AlphaFoldDB" id="A0AAP0MPH8"/>